<name>A0ABR2J6N5_9PEZI</name>
<dbReference type="Pfam" id="PF00646">
    <property type="entry name" value="F-box"/>
    <property type="match status" value="1"/>
</dbReference>
<keyword evidence="3" id="KW-1185">Reference proteome</keyword>
<evidence type="ECO:0000259" key="1">
    <source>
        <dbReference type="SMART" id="SM00256"/>
    </source>
</evidence>
<dbReference type="SUPFAM" id="SSF81383">
    <property type="entry name" value="F-box domain"/>
    <property type="match status" value="1"/>
</dbReference>
<evidence type="ECO:0000313" key="3">
    <source>
        <dbReference type="Proteomes" id="UP001390339"/>
    </source>
</evidence>
<accession>A0ABR2J6N5</accession>
<dbReference type="CDD" id="cd09917">
    <property type="entry name" value="F-box_SF"/>
    <property type="match status" value="1"/>
</dbReference>
<dbReference type="Proteomes" id="UP001390339">
    <property type="component" value="Unassembled WGS sequence"/>
</dbReference>
<feature type="domain" description="F-box" evidence="1">
    <location>
        <begin position="32"/>
        <end position="73"/>
    </location>
</feature>
<gene>
    <name evidence="2" type="ORF">PGQ11_003596</name>
</gene>
<comment type="caution">
    <text evidence="2">The sequence shown here is derived from an EMBL/GenBank/DDBJ whole genome shotgun (WGS) entry which is preliminary data.</text>
</comment>
<protein>
    <recommendedName>
        <fullName evidence="1">F-box domain-containing protein</fullName>
    </recommendedName>
</protein>
<sequence length="590" mass="66794">MAVGITGTGTNGDADSYATATATTLLKDLTDLPQDVFLLIITYLSAQDSIACRSISRAWHDAFTSEGASLVLLRWHFPRSREARALDLGSRSPDPRRESTAAVFAKVARRYHHLRQAKPRLVEKIDVVQEATHRHLHRGVAPWDRILRWNDNKAIFQYSDPTWCMDDGLLIYPGLDGGQYVAYDLETQRRFQVPFDNTDKIVRRVRLACGVLIIEWCERAPYHQLNEREVVHRTFATAYDVQRARSHSSQPSLSSSSSLRRPPKLAIVRSSSDDSSAWSIVFRSEWKIHFLGLPLNATDRFFSTHSGTHYALYIWQPHRSPWGDDDPIEQLAVWNISFPSAYRPSLDPAGIKRPDADLGPSVIQRLTWRELEIIGLRQRHTPAIRELALDENNIYIHEEEHRWLAGAQSSIFPPRHHTVRCTGFPLVGFGPIWYDECCADGDVHMSFCPRSGSTAGLSSADADSEADVADNAVPSLLPLTSYRGSTWPGYAPCWRHEEFPYLTVSDMKDALAGVRVVARQCFMVEALSVFIMPRISIEAEEDADVDTDENPEARFADEMWTELMGKGRIYGDERWVVGEDAEGRITIVRF</sequence>
<dbReference type="InterPro" id="IPR001810">
    <property type="entry name" value="F-box_dom"/>
</dbReference>
<dbReference type="InterPro" id="IPR036047">
    <property type="entry name" value="F-box-like_dom_sf"/>
</dbReference>
<evidence type="ECO:0000313" key="2">
    <source>
        <dbReference type="EMBL" id="KAK8873082.1"/>
    </source>
</evidence>
<proteinExistence type="predicted"/>
<reference evidence="2 3" key="1">
    <citation type="journal article" date="2024" name="IMA Fungus">
        <title>Apiospora arundinis, a panoply of carbohydrate-active enzymes and secondary metabolites.</title>
        <authorList>
            <person name="Sorensen T."/>
            <person name="Petersen C."/>
            <person name="Muurmann A.T."/>
            <person name="Christiansen J.V."/>
            <person name="Brundto M.L."/>
            <person name="Overgaard C.K."/>
            <person name="Boysen A.T."/>
            <person name="Wollenberg R.D."/>
            <person name="Larsen T.O."/>
            <person name="Sorensen J.L."/>
            <person name="Nielsen K.L."/>
            <person name="Sondergaard T.E."/>
        </authorList>
    </citation>
    <scope>NUCLEOTIDE SEQUENCE [LARGE SCALE GENOMIC DNA]</scope>
    <source>
        <strain evidence="2 3">AAU 773</strain>
    </source>
</reference>
<dbReference type="EMBL" id="JAPCWZ010000003">
    <property type="protein sequence ID" value="KAK8873082.1"/>
    <property type="molecule type" value="Genomic_DNA"/>
</dbReference>
<dbReference type="SMART" id="SM00256">
    <property type="entry name" value="FBOX"/>
    <property type="match status" value="1"/>
</dbReference>
<organism evidence="2 3">
    <name type="scientific">Apiospora arundinis</name>
    <dbReference type="NCBI Taxonomy" id="335852"/>
    <lineage>
        <taxon>Eukaryota</taxon>
        <taxon>Fungi</taxon>
        <taxon>Dikarya</taxon>
        <taxon>Ascomycota</taxon>
        <taxon>Pezizomycotina</taxon>
        <taxon>Sordariomycetes</taxon>
        <taxon>Xylariomycetidae</taxon>
        <taxon>Amphisphaeriales</taxon>
        <taxon>Apiosporaceae</taxon>
        <taxon>Apiospora</taxon>
    </lineage>
</organism>